<gene>
    <name evidence="3" type="ORF">DC083_01970</name>
</gene>
<evidence type="ECO:0000256" key="2">
    <source>
        <dbReference type="SAM" id="Phobius"/>
    </source>
</evidence>
<dbReference type="AlphaFoldDB" id="A0A2U2AH45"/>
<protein>
    <submittedName>
        <fullName evidence="3">Uncharacterized protein</fullName>
    </submittedName>
</protein>
<feature type="region of interest" description="Disordered" evidence="1">
    <location>
        <begin position="15"/>
        <end position="39"/>
    </location>
</feature>
<sequence length="93" mass="10778">MNQIDRVGGFVSIQENDKKLETTERNQQAEKSDSRQKRYKSARERGAILLEVIIASLFLLLVMSAGNRLLGFYHLNYQKVIITHQVLMQKQND</sequence>
<dbReference type="Proteomes" id="UP000245020">
    <property type="component" value="Unassembled WGS sequence"/>
</dbReference>
<keyword evidence="2" id="KW-0472">Membrane</keyword>
<name>A0A2U2AH45_9GAMM</name>
<keyword evidence="2" id="KW-1133">Transmembrane helix</keyword>
<dbReference type="EMBL" id="QEWQ01000001">
    <property type="protein sequence ID" value="PWD81973.1"/>
    <property type="molecule type" value="Genomic_DNA"/>
</dbReference>
<accession>A0A2U2AH45</accession>
<keyword evidence="2" id="KW-0812">Transmembrane</keyword>
<reference evidence="4" key="1">
    <citation type="submission" date="2018-05" db="EMBL/GenBank/DDBJ databases">
        <title>Ignatzschineria dubaiensis sp. nov., isolated from necrotic foot tissues of dromedaries (Camelus dromedarius) and associated maggots in Dubai, United Arab Emirates.</title>
        <authorList>
            <person name="Tsang C.C."/>
            <person name="Tang J.Y.M."/>
            <person name="Fong J.Y.H."/>
            <person name="Kinne J."/>
            <person name="Lee H.H."/>
            <person name="Joseph M."/>
            <person name="Jose S."/>
            <person name="Schuster R.K."/>
            <person name="Tang Y."/>
            <person name="Sivakumar S."/>
            <person name="Chen J.H.K."/>
            <person name="Teng J.L.L."/>
            <person name="Lau S.K.P."/>
            <person name="Wernery U."/>
            <person name="Woo P.C.Y."/>
        </authorList>
    </citation>
    <scope>NUCLEOTIDE SEQUENCE [LARGE SCALE GENOMIC DNA]</scope>
    <source>
        <strain evidence="4">KCTC 22644</strain>
    </source>
</reference>
<keyword evidence="4" id="KW-1185">Reference proteome</keyword>
<evidence type="ECO:0000313" key="4">
    <source>
        <dbReference type="Proteomes" id="UP000245020"/>
    </source>
</evidence>
<organism evidence="3 4">
    <name type="scientific">Ignatzschineria ureiclastica</name>
    <dbReference type="NCBI Taxonomy" id="472582"/>
    <lineage>
        <taxon>Bacteria</taxon>
        <taxon>Pseudomonadati</taxon>
        <taxon>Pseudomonadota</taxon>
        <taxon>Gammaproteobacteria</taxon>
        <taxon>Cardiobacteriales</taxon>
        <taxon>Ignatzschineriaceae</taxon>
        <taxon>Ignatzschineria</taxon>
    </lineage>
</organism>
<evidence type="ECO:0000256" key="1">
    <source>
        <dbReference type="SAM" id="MobiDB-lite"/>
    </source>
</evidence>
<feature type="transmembrane region" description="Helical" evidence="2">
    <location>
        <begin position="47"/>
        <end position="66"/>
    </location>
</feature>
<comment type="caution">
    <text evidence="3">The sequence shown here is derived from an EMBL/GenBank/DDBJ whole genome shotgun (WGS) entry which is preliminary data.</text>
</comment>
<proteinExistence type="predicted"/>
<evidence type="ECO:0000313" key="3">
    <source>
        <dbReference type="EMBL" id="PWD81973.1"/>
    </source>
</evidence>